<name>A0A7J6RWM9_PEROL</name>
<accession>A0A7J6RWM9</accession>
<dbReference type="AlphaFoldDB" id="A0A7J6RWM9"/>
<feature type="non-terminal residue" evidence="2">
    <location>
        <position position="427"/>
    </location>
</feature>
<gene>
    <name evidence="2" type="ORF">FOZ62_026165</name>
</gene>
<evidence type="ECO:0000256" key="1">
    <source>
        <dbReference type="SAM" id="MobiDB-lite"/>
    </source>
</evidence>
<organism evidence="2 3">
    <name type="scientific">Perkinsus olseni</name>
    <name type="common">Perkinsus atlanticus</name>
    <dbReference type="NCBI Taxonomy" id="32597"/>
    <lineage>
        <taxon>Eukaryota</taxon>
        <taxon>Sar</taxon>
        <taxon>Alveolata</taxon>
        <taxon>Perkinsozoa</taxon>
        <taxon>Perkinsea</taxon>
        <taxon>Perkinsida</taxon>
        <taxon>Perkinsidae</taxon>
        <taxon>Perkinsus</taxon>
    </lineage>
</organism>
<evidence type="ECO:0000313" key="2">
    <source>
        <dbReference type="EMBL" id="KAF4724893.1"/>
    </source>
</evidence>
<feature type="region of interest" description="Disordered" evidence="1">
    <location>
        <begin position="408"/>
        <end position="427"/>
    </location>
</feature>
<protein>
    <submittedName>
        <fullName evidence="2">Uncharacterized protein</fullName>
    </submittedName>
</protein>
<dbReference type="Proteomes" id="UP000574390">
    <property type="component" value="Unassembled WGS sequence"/>
</dbReference>
<reference evidence="2 3" key="1">
    <citation type="submission" date="2020-04" db="EMBL/GenBank/DDBJ databases">
        <title>Perkinsus olseni comparative genomics.</title>
        <authorList>
            <person name="Bogema D.R."/>
        </authorList>
    </citation>
    <scope>NUCLEOTIDE SEQUENCE [LARGE SCALE GENOMIC DNA]</scope>
    <source>
        <strain evidence="2">ATCC PRA-205</strain>
    </source>
</reference>
<proteinExistence type="predicted"/>
<sequence length="427" mass="47811">KGRQAGRTEIEKLLPTDAAVPYVNLTCEEAKFSAAKIIQKCHDEKDKDFELEMAVLCDATGKSHKMVVVLGSGSFALLLLCLPDYNAAQFSTPSQRTPTSPTTTSTATLTVVIGAAAGRPCGWLSRRDHHQTLRLEEALGSSVGIHVNRWVGAASLGTSRVYSVDRNIDCYVCWLVFQYYATWVAVTCPRRDLRQWGWPLALLPTAPCLYYAVQLGYNRSFFKAFLAAFGLYPLFLCLKSLSRCKDSHKFEEVQVVYGGMSIMPSLALYGSILVSVETPYSRLPGPLGSWSAEWMQYRVDPQVVLDEESLRRSPFHEPDHNQAQRSLDWLDWAVGWRAVNAFDAEEWDASYSLLEFLSQLWGWENVIVLAVCYITDRSNILVVLSCLGGFVLERLLRECLDLTLENNTREEGARTDNPPLTEALLSA</sequence>
<dbReference type="EMBL" id="JABANM010019184">
    <property type="protein sequence ID" value="KAF4724893.1"/>
    <property type="molecule type" value="Genomic_DNA"/>
</dbReference>
<evidence type="ECO:0000313" key="3">
    <source>
        <dbReference type="Proteomes" id="UP000574390"/>
    </source>
</evidence>
<comment type="caution">
    <text evidence="2">The sequence shown here is derived from an EMBL/GenBank/DDBJ whole genome shotgun (WGS) entry which is preliminary data.</text>
</comment>